<reference evidence="2 3" key="1">
    <citation type="journal article" date="2015" name="Sci. Rep.">
        <title>Chromosome-level genome map provides insights into diverse defense mechanisms in the medicinal fungus Ganoderma sinense.</title>
        <authorList>
            <person name="Zhu Y."/>
            <person name="Xu J."/>
            <person name="Sun C."/>
            <person name="Zhou S."/>
            <person name="Xu H."/>
            <person name="Nelson D.R."/>
            <person name="Qian J."/>
            <person name="Song J."/>
            <person name="Luo H."/>
            <person name="Xiang L."/>
            <person name="Li Y."/>
            <person name="Xu Z."/>
            <person name="Ji A."/>
            <person name="Wang L."/>
            <person name="Lu S."/>
            <person name="Hayward A."/>
            <person name="Sun W."/>
            <person name="Li X."/>
            <person name="Schwartz D.C."/>
            <person name="Wang Y."/>
            <person name="Chen S."/>
        </authorList>
    </citation>
    <scope>NUCLEOTIDE SEQUENCE [LARGE SCALE GENOMIC DNA]</scope>
    <source>
        <strain evidence="2 3">ZZ0214-1</strain>
    </source>
</reference>
<feature type="compositionally biased region" description="Polar residues" evidence="1">
    <location>
        <begin position="302"/>
        <end position="316"/>
    </location>
</feature>
<sequence length="384" mass="42755">MESLDRVMLAHKRSSFRSFTCTETHIATNHLNTAKKFGGRVFSVNYRYVPVDSSWGRNLTLGPGRVRSKMCWQLDIIPPHGSIHKPSTLWLVHPKPEGGYTRVIPTRTKPPPQPGRADKLKPPIQEAGESASNRVLTPALFGTRGCPGGPEIPTQTEMQQAQDDVDVPVGHDDYSASTTEARPTDAEPQGDCECLKDEIIYLAHKAANPKVYPENGEKFHTPTKVHLQVFDDLCHVLTVFTFTEPGEYAYRWIADFVKHVIDCPEEGLRCHGSSDLDKSSSQDHKQDDVQVHPSNVPEAEDNVNTGPAATGSRQELQVSNCVGDKSAEPIIFIRERVNPLGKVRPMEPPDQLLALRIPPSEIGLIKEGPVRRWLAGQEAWDKRF</sequence>
<evidence type="ECO:0000313" key="3">
    <source>
        <dbReference type="Proteomes" id="UP000230002"/>
    </source>
</evidence>
<feature type="region of interest" description="Disordered" evidence="1">
    <location>
        <begin position="271"/>
        <end position="316"/>
    </location>
</feature>
<dbReference type="OrthoDB" id="1662883at2759"/>
<dbReference type="AlphaFoldDB" id="A0A2G8ST98"/>
<protein>
    <submittedName>
        <fullName evidence="2">Uncharacterized protein</fullName>
    </submittedName>
</protein>
<evidence type="ECO:0000256" key="1">
    <source>
        <dbReference type="SAM" id="MobiDB-lite"/>
    </source>
</evidence>
<accession>A0A2G8ST98</accession>
<dbReference type="Proteomes" id="UP000230002">
    <property type="component" value="Unassembled WGS sequence"/>
</dbReference>
<dbReference type="STRING" id="1077348.A0A2G8ST98"/>
<gene>
    <name evidence="2" type="ORF">GSI_00623</name>
</gene>
<keyword evidence="3" id="KW-1185">Reference proteome</keyword>
<feature type="region of interest" description="Disordered" evidence="1">
    <location>
        <begin position="102"/>
        <end position="123"/>
    </location>
</feature>
<dbReference type="InterPro" id="IPR029058">
    <property type="entry name" value="AB_hydrolase_fold"/>
</dbReference>
<name>A0A2G8ST98_9APHY</name>
<feature type="compositionally biased region" description="Basic and acidic residues" evidence="1">
    <location>
        <begin position="271"/>
        <end position="290"/>
    </location>
</feature>
<comment type="caution">
    <text evidence="2">The sequence shown here is derived from an EMBL/GenBank/DDBJ whole genome shotgun (WGS) entry which is preliminary data.</text>
</comment>
<dbReference type="Gene3D" id="3.40.50.1820">
    <property type="entry name" value="alpha/beta hydrolase"/>
    <property type="match status" value="1"/>
</dbReference>
<organism evidence="2 3">
    <name type="scientific">Ganoderma sinense ZZ0214-1</name>
    <dbReference type="NCBI Taxonomy" id="1077348"/>
    <lineage>
        <taxon>Eukaryota</taxon>
        <taxon>Fungi</taxon>
        <taxon>Dikarya</taxon>
        <taxon>Basidiomycota</taxon>
        <taxon>Agaricomycotina</taxon>
        <taxon>Agaricomycetes</taxon>
        <taxon>Polyporales</taxon>
        <taxon>Polyporaceae</taxon>
        <taxon>Ganoderma</taxon>
    </lineage>
</organism>
<dbReference type="EMBL" id="AYKW01000001">
    <property type="protein sequence ID" value="PIL36933.1"/>
    <property type="molecule type" value="Genomic_DNA"/>
</dbReference>
<proteinExistence type="predicted"/>
<evidence type="ECO:0000313" key="2">
    <source>
        <dbReference type="EMBL" id="PIL36933.1"/>
    </source>
</evidence>